<comment type="caution">
    <text evidence="1">The sequence shown here is derived from an EMBL/GenBank/DDBJ whole genome shotgun (WGS) entry which is preliminary data.</text>
</comment>
<dbReference type="AlphaFoldDB" id="A0A7W5JTL1"/>
<name>A0A7W5JTL1_9ACTN</name>
<organism evidence="1 2">
    <name type="scientific">Microlunatus antarcticus</name>
    <dbReference type="NCBI Taxonomy" id="53388"/>
    <lineage>
        <taxon>Bacteria</taxon>
        <taxon>Bacillati</taxon>
        <taxon>Actinomycetota</taxon>
        <taxon>Actinomycetes</taxon>
        <taxon>Propionibacteriales</taxon>
        <taxon>Propionibacteriaceae</taxon>
        <taxon>Microlunatus</taxon>
    </lineage>
</organism>
<gene>
    <name evidence="1" type="ORF">FHX39_000431</name>
</gene>
<evidence type="ECO:0000313" key="1">
    <source>
        <dbReference type="EMBL" id="MBB3325487.1"/>
    </source>
</evidence>
<dbReference type="EMBL" id="JACHZG010000001">
    <property type="protein sequence ID" value="MBB3325487.1"/>
    <property type="molecule type" value="Genomic_DNA"/>
</dbReference>
<evidence type="ECO:0000313" key="2">
    <source>
        <dbReference type="Proteomes" id="UP000565572"/>
    </source>
</evidence>
<accession>A0A7W5JTL1</accession>
<proteinExistence type="predicted"/>
<keyword evidence="2" id="KW-1185">Reference proteome</keyword>
<dbReference type="RefSeq" id="WP_183336431.1">
    <property type="nucleotide sequence ID" value="NZ_JACHZG010000001.1"/>
</dbReference>
<dbReference type="Proteomes" id="UP000565572">
    <property type="component" value="Unassembled WGS sequence"/>
</dbReference>
<sequence>MNPWLTTLLPLVGALIGGGIAYLTNRQRLVAEGKARYGQQILDRLVSALALLTAMKQNVTLPDDDKPKAQLKMLTNLQSHQQVRQICDELQLICRSADLPLALQRAGDAYYGYAQMGLMSEHASKAAHETFLAHDKVLREAHHELGVTLERTYALYPRGFVLGDPPKKRRWQIWRKK</sequence>
<reference evidence="1 2" key="1">
    <citation type="submission" date="2020-08" db="EMBL/GenBank/DDBJ databases">
        <title>Sequencing the genomes of 1000 actinobacteria strains.</title>
        <authorList>
            <person name="Klenk H.-P."/>
        </authorList>
    </citation>
    <scope>NUCLEOTIDE SEQUENCE [LARGE SCALE GENOMIC DNA]</scope>
    <source>
        <strain evidence="1 2">DSM 11053</strain>
    </source>
</reference>
<protein>
    <submittedName>
        <fullName evidence="1">Uncharacterized protein</fullName>
    </submittedName>
</protein>